<dbReference type="GO" id="GO:0016887">
    <property type="term" value="F:ATP hydrolysis activity"/>
    <property type="evidence" value="ECO:0007669"/>
    <property type="project" value="InterPro"/>
</dbReference>
<keyword evidence="4" id="KW-0067">ATP-binding</keyword>
<reference evidence="6 7" key="1">
    <citation type="submission" date="2009-01" db="EMBL/GenBank/DDBJ databases">
        <authorList>
            <person name="Fulton L."/>
            <person name="Clifton S."/>
            <person name="Fulton B."/>
            <person name="Xu J."/>
            <person name="Minx P."/>
            <person name="Pepin K.H."/>
            <person name="Johnson M."/>
            <person name="Bhonagiri V."/>
            <person name="Nash W.E."/>
            <person name="Mardis E.R."/>
            <person name="Wilson R.K."/>
        </authorList>
    </citation>
    <scope>NUCLEOTIDE SEQUENCE [LARGE SCALE GENOMIC DNA]</scope>
    <source>
        <strain evidence="7">DSM 10507 / JCM 14656 / S5a33</strain>
    </source>
</reference>
<dbReference type="PATRIC" id="fig|476272.21.peg.650"/>
<keyword evidence="7" id="KW-1185">Reference proteome</keyword>
<gene>
    <name evidence="6" type="ORF">RUMHYD_02514</name>
</gene>
<dbReference type="PANTHER" id="PTHR43335">
    <property type="entry name" value="ABC TRANSPORTER, ATP-BINDING PROTEIN"/>
    <property type="match status" value="1"/>
</dbReference>
<name>C0CNS1_BLAHS</name>
<dbReference type="InterPro" id="IPR003593">
    <property type="entry name" value="AAA+_ATPase"/>
</dbReference>
<dbReference type="AlphaFoldDB" id="C0CNS1"/>
<dbReference type="PROSITE" id="PS00211">
    <property type="entry name" value="ABC_TRANSPORTER_1"/>
    <property type="match status" value="1"/>
</dbReference>
<evidence type="ECO:0000256" key="1">
    <source>
        <dbReference type="ARBA" id="ARBA00005417"/>
    </source>
</evidence>
<dbReference type="HOGENOM" id="CLU_000604_1_2_9"/>
<accession>C0CNS1</accession>
<keyword evidence="2" id="KW-0813">Transport</keyword>
<reference evidence="6 7" key="2">
    <citation type="submission" date="2009-02" db="EMBL/GenBank/DDBJ databases">
        <title>Draft genome sequence of Blautia hydrogenotrophica DSM 10507 (Ruminococcus hydrogenotrophicus DSM 10507).</title>
        <authorList>
            <person name="Sudarsanam P."/>
            <person name="Ley R."/>
            <person name="Guruge J."/>
            <person name="Turnbaugh P.J."/>
            <person name="Mahowald M."/>
            <person name="Liep D."/>
            <person name="Gordon J."/>
        </authorList>
    </citation>
    <scope>NUCLEOTIDE SEQUENCE [LARGE SCALE GENOMIC DNA]</scope>
    <source>
        <strain evidence="7">DSM 10507 / JCM 14656 / S5a33</strain>
    </source>
</reference>
<proteinExistence type="inferred from homology"/>
<evidence type="ECO:0000313" key="7">
    <source>
        <dbReference type="Proteomes" id="UP000003100"/>
    </source>
</evidence>
<evidence type="ECO:0000256" key="3">
    <source>
        <dbReference type="ARBA" id="ARBA00022741"/>
    </source>
</evidence>
<keyword evidence="3" id="KW-0547">Nucleotide-binding</keyword>
<dbReference type="PANTHER" id="PTHR43335:SF2">
    <property type="entry name" value="ABC TRANSPORTER, ATP-BINDING PROTEIN"/>
    <property type="match status" value="1"/>
</dbReference>
<dbReference type="EMBL" id="ACBZ01000137">
    <property type="protein sequence ID" value="EEG48576.1"/>
    <property type="molecule type" value="Genomic_DNA"/>
</dbReference>
<feature type="domain" description="ABC transporter" evidence="5">
    <location>
        <begin position="24"/>
        <end position="252"/>
    </location>
</feature>
<evidence type="ECO:0000256" key="4">
    <source>
        <dbReference type="ARBA" id="ARBA00022840"/>
    </source>
</evidence>
<dbReference type="PROSITE" id="PS50893">
    <property type="entry name" value="ABC_TRANSPORTER_2"/>
    <property type="match status" value="1"/>
</dbReference>
<dbReference type="InterPro" id="IPR027417">
    <property type="entry name" value="P-loop_NTPase"/>
</dbReference>
<evidence type="ECO:0000256" key="2">
    <source>
        <dbReference type="ARBA" id="ARBA00022448"/>
    </source>
</evidence>
<dbReference type="InterPro" id="IPR017871">
    <property type="entry name" value="ABC_transporter-like_CS"/>
</dbReference>
<evidence type="ECO:0000313" key="6">
    <source>
        <dbReference type="EMBL" id="EEG48576.1"/>
    </source>
</evidence>
<organism evidence="6 7">
    <name type="scientific">Blautia hydrogenotrophica (strain DSM 10507 / JCM 14656 / S5a33)</name>
    <name type="common">Ruminococcus hydrogenotrophicus</name>
    <dbReference type="NCBI Taxonomy" id="476272"/>
    <lineage>
        <taxon>Bacteria</taxon>
        <taxon>Bacillati</taxon>
        <taxon>Bacillota</taxon>
        <taxon>Clostridia</taxon>
        <taxon>Lachnospirales</taxon>
        <taxon>Lachnospiraceae</taxon>
        <taxon>Blautia</taxon>
    </lineage>
</organism>
<comment type="similarity">
    <text evidence="1">Belongs to the ABC transporter superfamily.</text>
</comment>
<dbReference type="SUPFAM" id="SSF52540">
    <property type="entry name" value="P-loop containing nucleoside triphosphate hydrolases"/>
    <property type="match status" value="1"/>
</dbReference>
<dbReference type="SMART" id="SM00382">
    <property type="entry name" value="AAA"/>
    <property type="match status" value="1"/>
</dbReference>
<dbReference type="InterPro" id="IPR003439">
    <property type="entry name" value="ABC_transporter-like_ATP-bd"/>
</dbReference>
<dbReference type="Proteomes" id="UP000003100">
    <property type="component" value="Unassembled WGS sequence"/>
</dbReference>
<protein>
    <recommendedName>
        <fullName evidence="5">ABC transporter domain-containing protein</fullName>
    </recommendedName>
</protein>
<evidence type="ECO:0000259" key="5">
    <source>
        <dbReference type="PROSITE" id="PS50893"/>
    </source>
</evidence>
<dbReference type="GO" id="GO:0005524">
    <property type="term" value="F:ATP binding"/>
    <property type="evidence" value="ECO:0007669"/>
    <property type="project" value="UniProtKB-KW"/>
</dbReference>
<dbReference type="CDD" id="cd03264">
    <property type="entry name" value="ABC_drug_resistance_like"/>
    <property type="match status" value="1"/>
</dbReference>
<dbReference type="eggNOG" id="COG1131">
    <property type="taxonomic scope" value="Bacteria"/>
</dbReference>
<dbReference type="Pfam" id="PF00005">
    <property type="entry name" value="ABC_tran"/>
    <property type="match status" value="1"/>
</dbReference>
<dbReference type="Gene3D" id="3.40.50.300">
    <property type="entry name" value="P-loop containing nucleotide triphosphate hydrolases"/>
    <property type="match status" value="1"/>
</dbReference>
<sequence length="316" mass="35756">MPPARSTIVRGIEQVRERRKGMELRIQQLSKHFKDKKAVDEVSFTLTAGVWGLLGANGAGKTTLMRMIADLTAPTSGAVFYDGIEIRKMGETYRNLFGYLPQDFGYSRDFTVKDYLEYMAALKDVPIKETAGRIERLLELLTLSEVRGEKIAKLSGGMRRRVGIAQAMLNEPKVLVMDEPTAGLDPGERVRFRNLISEFSHDRIVLISTHIVSDVEYIASRNAIMKAGRIVDIGTTQELVRQIEGKVWEGAVSVEDLTEYEKRLRVVSRRDEGHGLVFIRYLSEKPELPKSATVPPRLEDLYLWLFPQTVLEKEGN</sequence>